<evidence type="ECO:0000313" key="11">
    <source>
        <dbReference type="Proteomes" id="UP001292079"/>
    </source>
</evidence>
<dbReference type="SUPFAM" id="SSF50978">
    <property type="entry name" value="WD40 repeat-like"/>
    <property type="match status" value="1"/>
</dbReference>
<organism evidence="10 11">
    <name type="scientific">Schistosoma mekongi</name>
    <name type="common">Parasitic worm</name>
    <dbReference type="NCBI Taxonomy" id="38744"/>
    <lineage>
        <taxon>Eukaryota</taxon>
        <taxon>Metazoa</taxon>
        <taxon>Spiralia</taxon>
        <taxon>Lophotrochozoa</taxon>
        <taxon>Platyhelminthes</taxon>
        <taxon>Trematoda</taxon>
        <taxon>Digenea</taxon>
        <taxon>Strigeidida</taxon>
        <taxon>Schistosomatoidea</taxon>
        <taxon>Schistosomatidae</taxon>
        <taxon>Schistosoma</taxon>
    </lineage>
</organism>
<protein>
    <recommendedName>
        <fullName evidence="8">Arp2/3 complex 41 kDa subunit</fullName>
    </recommendedName>
    <alternativeName>
        <fullName evidence="9">p41-ARC</fullName>
    </alternativeName>
</protein>
<dbReference type="GO" id="GO:0005885">
    <property type="term" value="C:Arp2/3 protein complex"/>
    <property type="evidence" value="ECO:0007669"/>
    <property type="project" value="InterPro"/>
</dbReference>
<keyword evidence="3" id="KW-0963">Cytoplasm</keyword>
<proteinExistence type="inferred from homology"/>
<comment type="similarity">
    <text evidence="2">Belongs to the WD repeat ARPC1 family.</text>
</comment>
<dbReference type="GO" id="GO:0051015">
    <property type="term" value="F:actin filament binding"/>
    <property type="evidence" value="ECO:0007669"/>
    <property type="project" value="TreeGrafter"/>
</dbReference>
<keyword evidence="7" id="KW-0206">Cytoskeleton</keyword>
<evidence type="ECO:0000256" key="3">
    <source>
        <dbReference type="ARBA" id="ARBA00022490"/>
    </source>
</evidence>
<reference evidence="10" key="2">
    <citation type="journal article" date="2023" name="Infect Dis Poverty">
        <title>Chromosome-scale genome of the human blood fluke Schistosoma mekongi and its implications for public health.</title>
        <authorList>
            <person name="Zhou M."/>
            <person name="Xu L."/>
            <person name="Xu D."/>
            <person name="Chen W."/>
            <person name="Khan J."/>
            <person name="Hu Y."/>
            <person name="Huang H."/>
            <person name="Wei H."/>
            <person name="Zhang Y."/>
            <person name="Chusongsang P."/>
            <person name="Tanasarnprasert K."/>
            <person name="Hu X."/>
            <person name="Limpanont Y."/>
            <person name="Lv Z."/>
        </authorList>
    </citation>
    <scope>NUCLEOTIDE SEQUENCE</scope>
    <source>
        <strain evidence="10">LV_2022a</strain>
    </source>
</reference>
<sequence length="209" mass="23415">MEANFSLAYGKLRLHNIKLPTKIDRAAVYVKWSPLEDRFAVGSGSKLLAVCCFDEESDWWIGKKIKKPIRSTVTCSDWHPNNVLLACGSSDFHVRIFSAFTKSGPSESEWGKHTPLGSLLFDHCDGDDESRFGSKITAMKRFQDIDRLATADNTGSRLLTIHQNCINEIRIHKGDRLMASEVSSIGRDGNLVLWNFPALCEQTADLKIV</sequence>
<keyword evidence="4" id="KW-0853">WD repeat</keyword>
<dbReference type="PANTHER" id="PTHR10709">
    <property type="entry name" value="ACTIN-RELATED PROTEIN 2/3 COMPLEX SUBUNIT 1"/>
    <property type="match status" value="1"/>
</dbReference>
<gene>
    <name evidence="10" type="ORF">MN116_009071</name>
</gene>
<dbReference type="AlphaFoldDB" id="A0AAE1Z5V4"/>
<evidence type="ECO:0000256" key="5">
    <source>
        <dbReference type="ARBA" id="ARBA00022737"/>
    </source>
</evidence>
<dbReference type="GO" id="GO:0034314">
    <property type="term" value="P:Arp2/3 complex-mediated actin nucleation"/>
    <property type="evidence" value="ECO:0007669"/>
    <property type="project" value="InterPro"/>
</dbReference>
<dbReference type="InterPro" id="IPR001680">
    <property type="entry name" value="WD40_rpt"/>
</dbReference>
<comment type="subcellular location">
    <subcellularLocation>
        <location evidence="1">Cytoplasm</location>
        <location evidence="1">Cytoskeleton</location>
    </subcellularLocation>
</comment>
<dbReference type="InterPro" id="IPR036322">
    <property type="entry name" value="WD40_repeat_dom_sf"/>
</dbReference>
<evidence type="ECO:0000256" key="2">
    <source>
        <dbReference type="ARBA" id="ARBA00006260"/>
    </source>
</evidence>
<dbReference type="Pfam" id="PF00400">
    <property type="entry name" value="WD40"/>
    <property type="match status" value="1"/>
</dbReference>
<evidence type="ECO:0000256" key="6">
    <source>
        <dbReference type="ARBA" id="ARBA00023203"/>
    </source>
</evidence>
<keyword evidence="11" id="KW-1185">Reference proteome</keyword>
<keyword evidence="5" id="KW-0677">Repeat</keyword>
<dbReference type="EMBL" id="JALJAT010000080">
    <property type="protein sequence ID" value="KAK4467429.1"/>
    <property type="molecule type" value="Genomic_DNA"/>
</dbReference>
<evidence type="ECO:0000313" key="10">
    <source>
        <dbReference type="EMBL" id="KAK4467429.1"/>
    </source>
</evidence>
<evidence type="ECO:0000256" key="8">
    <source>
        <dbReference type="ARBA" id="ARBA00041244"/>
    </source>
</evidence>
<name>A0AAE1Z5V4_SCHME</name>
<dbReference type="InterPro" id="IPR015943">
    <property type="entry name" value="WD40/YVTN_repeat-like_dom_sf"/>
</dbReference>
<dbReference type="PANTHER" id="PTHR10709:SF2">
    <property type="entry name" value="ACTIN-RELATED PROTEIN 2_3 COMPLEX SUBUNIT"/>
    <property type="match status" value="1"/>
</dbReference>
<comment type="caution">
    <text evidence="10">The sequence shown here is derived from an EMBL/GenBank/DDBJ whole genome shotgun (WGS) entry which is preliminary data.</text>
</comment>
<evidence type="ECO:0000256" key="9">
    <source>
        <dbReference type="ARBA" id="ARBA00041789"/>
    </source>
</evidence>
<reference evidence="10" key="1">
    <citation type="submission" date="2022-04" db="EMBL/GenBank/DDBJ databases">
        <authorList>
            <person name="Xu L."/>
            <person name="Lv Z."/>
        </authorList>
    </citation>
    <scope>NUCLEOTIDE SEQUENCE</scope>
    <source>
        <strain evidence="10">LV_2022a</strain>
    </source>
</reference>
<dbReference type="InterPro" id="IPR017383">
    <property type="entry name" value="ARPC1"/>
</dbReference>
<evidence type="ECO:0000256" key="7">
    <source>
        <dbReference type="ARBA" id="ARBA00023212"/>
    </source>
</evidence>
<accession>A0AAE1Z5V4</accession>
<keyword evidence="6" id="KW-0009">Actin-binding</keyword>
<dbReference type="Proteomes" id="UP001292079">
    <property type="component" value="Unassembled WGS sequence"/>
</dbReference>
<dbReference type="Gene3D" id="2.130.10.10">
    <property type="entry name" value="YVTN repeat-like/Quinoprotein amine dehydrogenase"/>
    <property type="match status" value="2"/>
</dbReference>
<evidence type="ECO:0000256" key="4">
    <source>
        <dbReference type="ARBA" id="ARBA00022574"/>
    </source>
</evidence>
<evidence type="ECO:0000256" key="1">
    <source>
        <dbReference type="ARBA" id="ARBA00004245"/>
    </source>
</evidence>